<gene>
    <name evidence="4" type="ORF">SAMN02745220_03091</name>
</gene>
<reference evidence="4 5" key="1">
    <citation type="submission" date="2016-12" db="EMBL/GenBank/DDBJ databases">
        <authorList>
            <person name="Song W.-J."/>
            <person name="Kurnit D.M."/>
        </authorList>
    </citation>
    <scope>NUCLEOTIDE SEQUENCE [LARGE SCALE GENOMIC DNA]</scope>
    <source>
        <strain evidence="4 5">DSM 18488</strain>
    </source>
</reference>
<dbReference type="Proteomes" id="UP000184603">
    <property type="component" value="Unassembled WGS sequence"/>
</dbReference>
<dbReference type="AlphaFoldDB" id="A0A1M7YAZ2"/>
<evidence type="ECO:0000256" key="2">
    <source>
        <dbReference type="RuleBase" id="RU003616"/>
    </source>
</evidence>
<dbReference type="InterPro" id="IPR031107">
    <property type="entry name" value="Small_HSP"/>
</dbReference>
<dbReference type="RefSeq" id="WP_084554035.1">
    <property type="nucleotide sequence ID" value="NZ_FRFE01000015.1"/>
</dbReference>
<dbReference type="EMBL" id="FRFE01000015">
    <property type="protein sequence ID" value="SHO49787.1"/>
    <property type="molecule type" value="Genomic_DNA"/>
</dbReference>
<proteinExistence type="inferred from homology"/>
<dbReference type="SUPFAM" id="SSF49764">
    <property type="entry name" value="HSP20-like chaperones"/>
    <property type="match status" value="1"/>
</dbReference>
<name>A0A1M7YAZ2_9BACT</name>
<dbReference type="InterPro" id="IPR008978">
    <property type="entry name" value="HSP20-like_chaperone"/>
</dbReference>
<organism evidence="4 5">
    <name type="scientific">Desulfopila aestuarii DSM 18488</name>
    <dbReference type="NCBI Taxonomy" id="1121416"/>
    <lineage>
        <taxon>Bacteria</taxon>
        <taxon>Pseudomonadati</taxon>
        <taxon>Thermodesulfobacteriota</taxon>
        <taxon>Desulfobulbia</taxon>
        <taxon>Desulfobulbales</taxon>
        <taxon>Desulfocapsaceae</taxon>
        <taxon>Desulfopila</taxon>
    </lineage>
</organism>
<dbReference type="Gene3D" id="2.60.40.790">
    <property type="match status" value="1"/>
</dbReference>
<evidence type="ECO:0000313" key="4">
    <source>
        <dbReference type="EMBL" id="SHO49787.1"/>
    </source>
</evidence>
<dbReference type="STRING" id="1121416.SAMN02745220_03091"/>
<comment type="similarity">
    <text evidence="1 2">Belongs to the small heat shock protein (HSP20) family.</text>
</comment>
<dbReference type="PROSITE" id="PS01031">
    <property type="entry name" value="SHSP"/>
    <property type="match status" value="1"/>
</dbReference>
<protein>
    <submittedName>
        <fullName evidence="4">HSP20 family protein</fullName>
    </submittedName>
</protein>
<accession>A0A1M7YAZ2</accession>
<dbReference type="PANTHER" id="PTHR11527">
    <property type="entry name" value="HEAT-SHOCK PROTEIN 20 FAMILY MEMBER"/>
    <property type="match status" value="1"/>
</dbReference>
<dbReference type="OrthoDB" id="9811615at2"/>
<evidence type="ECO:0000256" key="1">
    <source>
        <dbReference type="PROSITE-ProRule" id="PRU00285"/>
    </source>
</evidence>
<evidence type="ECO:0000259" key="3">
    <source>
        <dbReference type="PROSITE" id="PS01031"/>
    </source>
</evidence>
<dbReference type="CDD" id="cd06464">
    <property type="entry name" value="ACD_sHsps-like"/>
    <property type="match status" value="1"/>
</dbReference>
<sequence length="154" mass="17805">MNLIRYNTPNRLQNSRQTSPSSFFDELFDDFFGPVLHPATLSTAATRRQSLQVDIYEKENVIVIEAEMPGVGKEDIKVDVKGRQLTLGGERKRETEVKDEHSFRRERSYGTFQRAFNLPFEIDTEKVQATFKDGVLRLEIAKPVEQQQKQITIN</sequence>
<keyword evidence="5" id="KW-1185">Reference proteome</keyword>
<dbReference type="InterPro" id="IPR002068">
    <property type="entry name" value="A-crystallin/Hsp20_dom"/>
</dbReference>
<feature type="domain" description="SHSP" evidence="3">
    <location>
        <begin position="44"/>
        <end position="154"/>
    </location>
</feature>
<evidence type="ECO:0000313" key="5">
    <source>
        <dbReference type="Proteomes" id="UP000184603"/>
    </source>
</evidence>
<dbReference type="Pfam" id="PF00011">
    <property type="entry name" value="HSP20"/>
    <property type="match status" value="1"/>
</dbReference>